<evidence type="ECO:0000259" key="1">
    <source>
        <dbReference type="Pfam" id="PF00501"/>
    </source>
</evidence>
<dbReference type="Pfam" id="PF00501">
    <property type="entry name" value="AMP-binding"/>
    <property type="match status" value="1"/>
</dbReference>
<evidence type="ECO:0000313" key="4">
    <source>
        <dbReference type="Proteomes" id="UP001501057"/>
    </source>
</evidence>
<dbReference type="InterPro" id="IPR045851">
    <property type="entry name" value="AMP-bd_C_sf"/>
</dbReference>
<name>A0ABP4VXE4_9ACTN</name>
<dbReference type="InterPro" id="IPR050237">
    <property type="entry name" value="ATP-dep_AMP-bd_enzyme"/>
</dbReference>
<proteinExistence type="predicted"/>
<reference evidence="4" key="1">
    <citation type="journal article" date="2019" name="Int. J. Syst. Evol. Microbiol.">
        <title>The Global Catalogue of Microorganisms (GCM) 10K type strain sequencing project: providing services to taxonomists for standard genome sequencing and annotation.</title>
        <authorList>
            <consortium name="The Broad Institute Genomics Platform"/>
            <consortium name="The Broad Institute Genome Sequencing Center for Infectious Disease"/>
            <person name="Wu L."/>
            <person name="Ma J."/>
        </authorList>
    </citation>
    <scope>NUCLEOTIDE SEQUENCE [LARGE SCALE GENOMIC DNA]</scope>
    <source>
        <strain evidence="4">JCM 13518</strain>
    </source>
</reference>
<dbReference type="RefSeq" id="WP_344201155.1">
    <property type="nucleotide sequence ID" value="NZ_BAAAME010000004.1"/>
</dbReference>
<dbReference type="PANTHER" id="PTHR43767">
    <property type="entry name" value="LONG-CHAIN-FATTY-ACID--COA LIGASE"/>
    <property type="match status" value="1"/>
</dbReference>
<comment type="caution">
    <text evidence="3">The sequence shown here is derived from an EMBL/GenBank/DDBJ whole genome shotgun (WGS) entry which is preliminary data.</text>
</comment>
<dbReference type="SUPFAM" id="SSF56801">
    <property type="entry name" value="Acetyl-CoA synthetase-like"/>
    <property type="match status" value="1"/>
</dbReference>
<feature type="domain" description="AMP-dependent synthetase/ligase" evidence="1">
    <location>
        <begin position="33"/>
        <end position="172"/>
    </location>
</feature>
<organism evidence="3 4">
    <name type="scientific">Aeromicrobium alkaliterrae</name>
    <dbReference type="NCBI Taxonomy" id="302168"/>
    <lineage>
        <taxon>Bacteria</taxon>
        <taxon>Bacillati</taxon>
        <taxon>Actinomycetota</taxon>
        <taxon>Actinomycetes</taxon>
        <taxon>Propionibacteriales</taxon>
        <taxon>Nocardioidaceae</taxon>
        <taxon>Aeromicrobium</taxon>
    </lineage>
</organism>
<sequence length="345" mass="36576">MSASLQPVTGDVTELVPLLRDWLEGDEPLWIRTSGSTGRPKDVVLSPRAVRASATATHERLGGAGQWLLAVPPTGVAGLQVVVRSLLTGIDPVTSLDAYTADRRYASLVPTQLHRLLEAGEAAPWAALDAVLVGGGPVRPSLVARAEEAGIHVVRTYGMSETCGGCVYDGFPLDGVRVRIDDGQVMLAGDVLFDGYVGAPHTGEWFATNDLGEITDGELRILGRADDVVLSGGVNVPLPAVTSALQDLEGVHDALAVGVEDVEWGQRVVALVVPADAVCLDGLAVDRLRDAVEEAGHPRTWAPRAVVLVDEIPMLPNGKPDRQRARTLIPLPERPLASEFPPHQE</sequence>
<dbReference type="InterPro" id="IPR025110">
    <property type="entry name" value="AMP-bd_C"/>
</dbReference>
<gene>
    <name evidence="3" type="primary">menE</name>
    <name evidence="3" type="ORF">GCM10009710_21400</name>
</gene>
<accession>A0ABP4VXE4</accession>
<dbReference type="Gene3D" id="3.30.300.30">
    <property type="match status" value="1"/>
</dbReference>
<dbReference type="Gene3D" id="3.40.50.12780">
    <property type="entry name" value="N-terminal domain of ligase-like"/>
    <property type="match status" value="1"/>
</dbReference>
<dbReference type="InterPro" id="IPR042099">
    <property type="entry name" value="ANL_N_sf"/>
</dbReference>
<dbReference type="PANTHER" id="PTHR43767:SF1">
    <property type="entry name" value="NONRIBOSOMAL PEPTIDE SYNTHASE PES1 (EUROFUNG)-RELATED"/>
    <property type="match status" value="1"/>
</dbReference>
<dbReference type="Pfam" id="PF13193">
    <property type="entry name" value="AMP-binding_C"/>
    <property type="match status" value="1"/>
</dbReference>
<keyword evidence="3" id="KW-0436">Ligase</keyword>
<evidence type="ECO:0000259" key="2">
    <source>
        <dbReference type="Pfam" id="PF13193"/>
    </source>
</evidence>
<feature type="domain" description="AMP-binding enzyme C-terminal" evidence="2">
    <location>
        <begin position="243"/>
        <end position="319"/>
    </location>
</feature>
<dbReference type="GO" id="GO:0016874">
    <property type="term" value="F:ligase activity"/>
    <property type="evidence" value="ECO:0007669"/>
    <property type="project" value="UniProtKB-KW"/>
</dbReference>
<dbReference type="InterPro" id="IPR000873">
    <property type="entry name" value="AMP-dep_synth/lig_dom"/>
</dbReference>
<evidence type="ECO:0000313" key="3">
    <source>
        <dbReference type="EMBL" id="GAA1740937.1"/>
    </source>
</evidence>
<protein>
    <submittedName>
        <fullName evidence="3">O-succinylbenzoate--CoA ligase</fullName>
    </submittedName>
</protein>
<dbReference type="Proteomes" id="UP001501057">
    <property type="component" value="Unassembled WGS sequence"/>
</dbReference>
<keyword evidence="4" id="KW-1185">Reference proteome</keyword>
<dbReference type="EMBL" id="BAAAME010000004">
    <property type="protein sequence ID" value="GAA1740937.1"/>
    <property type="molecule type" value="Genomic_DNA"/>
</dbReference>